<feature type="compositionally biased region" description="Polar residues" evidence="1">
    <location>
        <begin position="44"/>
        <end position="55"/>
    </location>
</feature>
<feature type="region of interest" description="Disordered" evidence="1">
    <location>
        <begin position="131"/>
        <end position="155"/>
    </location>
</feature>
<feature type="region of interest" description="Disordered" evidence="1">
    <location>
        <begin position="174"/>
        <end position="196"/>
    </location>
</feature>
<dbReference type="GeneID" id="92211117"/>
<sequence>MDSSTQKANFYQNSNDSRFSQVSNGEVQAQNQVAAVDFNNLRKLSTSNSHSSEGSARTAKTKPLSKLFTRTKPSAKPSQDLTLNADETETSGYSTDSKFVQEPEELSKRKKLLKLSNKLTTSAKSSLELAPSGNAEFGTANSSLAKPKKNSRAMSVSSPVSTFHNFFHKPLTSSQQVRVEEKGRKDSSQTSPSKATIVLSSSNSNSIIVDSRVASYLKFTHAGHANDDADNAFDHSALLELQRKMFTPADSYIQNKISKHHHSEVGLGISGSLDRESVNLDARFDEFHQKLAEILKCVFVPSLQKSRKDCSPTLVLGGTIDHVGNSIKSNFIEVVTKSTRAQAGEKHHRSRKSSKTAPKGYPHTPQESKFEDSQEIDAYLFRSFVQDLSLTFMKFLLAMKTDIEHFLVSEDKPRTSTSTRAVKDSDWQQQWKLILRCWSFFNLKVRFLVSVIFEPLKVYLVQEIHSIIDVEVLDVESLLIRAFDRSIVRPFLLTRVATPISFPSDDAQRYKIDLSEDEEKYIGSHGHVREELLRCFGTIQSKSDPAAPKSDGDYDYSNHVLTLCIEMILKLSDSSTVV</sequence>
<feature type="region of interest" description="Disordered" evidence="1">
    <location>
        <begin position="44"/>
        <end position="106"/>
    </location>
</feature>
<keyword evidence="3" id="KW-1185">Reference proteome</keyword>
<proteinExistence type="predicted"/>
<name>A0ABP0ZU92_9ASCO</name>
<organism evidence="2 3">
    <name type="scientific">Lodderomyces beijingensis</name>
    <dbReference type="NCBI Taxonomy" id="1775926"/>
    <lineage>
        <taxon>Eukaryota</taxon>
        <taxon>Fungi</taxon>
        <taxon>Dikarya</taxon>
        <taxon>Ascomycota</taxon>
        <taxon>Saccharomycotina</taxon>
        <taxon>Pichiomycetes</taxon>
        <taxon>Debaryomycetaceae</taxon>
        <taxon>Candida/Lodderomyces clade</taxon>
        <taxon>Lodderomyces</taxon>
    </lineage>
</organism>
<gene>
    <name evidence="2" type="ORF">LODBEIA_P59210</name>
</gene>
<protein>
    <submittedName>
        <fullName evidence="2">Uncharacterized protein</fullName>
    </submittedName>
</protein>
<evidence type="ECO:0000256" key="1">
    <source>
        <dbReference type="SAM" id="MobiDB-lite"/>
    </source>
</evidence>
<evidence type="ECO:0000313" key="3">
    <source>
        <dbReference type="Proteomes" id="UP001497383"/>
    </source>
</evidence>
<accession>A0ABP0ZU92</accession>
<feature type="compositionally biased region" description="Basic and acidic residues" evidence="1">
    <location>
        <begin position="178"/>
        <end position="187"/>
    </location>
</feature>
<dbReference type="Proteomes" id="UP001497383">
    <property type="component" value="Chromosome 8"/>
</dbReference>
<feature type="region of interest" description="Disordered" evidence="1">
    <location>
        <begin position="339"/>
        <end position="370"/>
    </location>
</feature>
<evidence type="ECO:0000313" key="2">
    <source>
        <dbReference type="EMBL" id="CAK9442178.1"/>
    </source>
</evidence>
<feature type="region of interest" description="Disordered" evidence="1">
    <location>
        <begin position="1"/>
        <end position="26"/>
    </location>
</feature>
<dbReference type="EMBL" id="OZ022412">
    <property type="protein sequence ID" value="CAK9442178.1"/>
    <property type="molecule type" value="Genomic_DNA"/>
</dbReference>
<reference evidence="2 3" key="1">
    <citation type="submission" date="2024-03" db="EMBL/GenBank/DDBJ databases">
        <authorList>
            <person name="Brejova B."/>
        </authorList>
    </citation>
    <scope>NUCLEOTIDE SEQUENCE [LARGE SCALE GENOMIC DNA]</scope>
    <source>
        <strain evidence="2 3">CBS 14171</strain>
    </source>
</reference>
<dbReference type="RefSeq" id="XP_066832859.1">
    <property type="nucleotide sequence ID" value="XM_066976307.1"/>
</dbReference>